<organism evidence="2 3">
    <name type="scientific">Propionispora vibrioides</name>
    <dbReference type="NCBI Taxonomy" id="112903"/>
    <lineage>
        <taxon>Bacteria</taxon>
        <taxon>Bacillati</taxon>
        <taxon>Bacillota</taxon>
        <taxon>Negativicutes</taxon>
        <taxon>Selenomonadales</taxon>
        <taxon>Sporomusaceae</taxon>
        <taxon>Propionispora</taxon>
    </lineage>
</organism>
<evidence type="ECO:0000256" key="1">
    <source>
        <dbReference type="SAM" id="MobiDB-lite"/>
    </source>
</evidence>
<sequence>MGLLYDLTIEAARRARSLQERQAQLPPQENKDGSKQNRIAAENGSCRKSDKKAIPAKTRGKVSFGK</sequence>
<feature type="region of interest" description="Disordered" evidence="1">
    <location>
        <begin position="18"/>
        <end position="66"/>
    </location>
</feature>
<accession>A0A1H8WL13</accession>
<dbReference type="Proteomes" id="UP000198847">
    <property type="component" value="Unassembled WGS sequence"/>
</dbReference>
<dbReference type="EMBL" id="FODY01000016">
    <property type="protein sequence ID" value="SEP27768.1"/>
    <property type="molecule type" value="Genomic_DNA"/>
</dbReference>
<dbReference type="RefSeq" id="WP_091748224.1">
    <property type="nucleotide sequence ID" value="NZ_FODY01000016.1"/>
</dbReference>
<dbReference type="OrthoDB" id="9883371at2"/>
<protein>
    <submittedName>
        <fullName evidence="2">Uncharacterized protein</fullName>
    </submittedName>
</protein>
<evidence type="ECO:0000313" key="3">
    <source>
        <dbReference type="Proteomes" id="UP000198847"/>
    </source>
</evidence>
<proteinExistence type="predicted"/>
<evidence type="ECO:0000313" key="2">
    <source>
        <dbReference type="EMBL" id="SEP27768.1"/>
    </source>
</evidence>
<name>A0A1H8WL13_9FIRM</name>
<reference evidence="2 3" key="1">
    <citation type="submission" date="2016-10" db="EMBL/GenBank/DDBJ databases">
        <authorList>
            <person name="de Groot N.N."/>
        </authorList>
    </citation>
    <scope>NUCLEOTIDE SEQUENCE [LARGE SCALE GENOMIC DNA]</scope>
    <source>
        <strain evidence="2 3">DSM 13305</strain>
    </source>
</reference>
<gene>
    <name evidence="2" type="ORF">SAMN04490178_11622</name>
</gene>
<dbReference type="STRING" id="112903.SAMN04490178_11622"/>
<keyword evidence="3" id="KW-1185">Reference proteome</keyword>
<dbReference type="AlphaFoldDB" id="A0A1H8WL13"/>